<comment type="caution">
    <text evidence="1">The sequence shown here is derived from an EMBL/GenBank/DDBJ whole genome shotgun (WGS) entry which is preliminary data.</text>
</comment>
<dbReference type="RefSeq" id="WP_205356404.1">
    <property type="nucleotide sequence ID" value="NZ_JADKYB010000004.1"/>
</dbReference>
<dbReference type="EMBL" id="JADKYB010000004">
    <property type="protein sequence ID" value="MBM9504518.1"/>
    <property type="molecule type" value="Genomic_DNA"/>
</dbReference>
<evidence type="ECO:0000313" key="1">
    <source>
        <dbReference type="EMBL" id="MBM9504518.1"/>
    </source>
</evidence>
<sequence>MVTIPNVPVEVPGNFNTSALFNTMGSITNYLLAPVRFKAYTTTAQSIVSSTLSTPLGLDSEIVDSDGGHSTTTNTSRYVCQTAGLYAVYGSTGYVTNANGARALQISVNGTAVVGSTVQSAPTSTNSASVTCFTLVQLAVSDYVELGTWQNSGSTLATSNAASATTMCLWRISS</sequence>
<organism evidence="1 2">
    <name type="scientific">Actinacidiphila acididurans</name>
    <dbReference type="NCBI Taxonomy" id="2784346"/>
    <lineage>
        <taxon>Bacteria</taxon>
        <taxon>Bacillati</taxon>
        <taxon>Actinomycetota</taxon>
        <taxon>Actinomycetes</taxon>
        <taxon>Kitasatosporales</taxon>
        <taxon>Streptomycetaceae</taxon>
        <taxon>Actinacidiphila</taxon>
    </lineage>
</organism>
<proteinExistence type="predicted"/>
<dbReference type="InterPro" id="IPR008983">
    <property type="entry name" value="Tumour_necrosis_fac-like_dom"/>
</dbReference>
<dbReference type="SUPFAM" id="SSF49842">
    <property type="entry name" value="TNF-like"/>
    <property type="match status" value="1"/>
</dbReference>
<reference evidence="1 2" key="1">
    <citation type="submission" date="2021-01" db="EMBL/GenBank/DDBJ databases">
        <title>Streptomyces acididurans sp. nov., isolated from a peat swamp forest soil.</title>
        <authorList>
            <person name="Chantavorakit T."/>
            <person name="Duangmal K."/>
        </authorList>
    </citation>
    <scope>NUCLEOTIDE SEQUENCE [LARGE SCALE GENOMIC DNA]</scope>
    <source>
        <strain evidence="1 2">KK5PA1</strain>
    </source>
</reference>
<dbReference type="Proteomes" id="UP000749040">
    <property type="component" value="Unassembled WGS sequence"/>
</dbReference>
<accession>A0ABS2TRC7</accession>
<evidence type="ECO:0000313" key="2">
    <source>
        <dbReference type="Proteomes" id="UP000749040"/>
    </source>
</evidence>
<gene>
    <name evidence="1" type="ORF">ITX44_08215</name>
</gene>
<dbReference type="Gene3D" id="2.60.120.40">
    <property type="match status" value="1"/>
</dbReference>
<keyword evidence="2" id="KW-1185">Reference proteome</keyword>
<protein>
    <submittedName>
        <fullName evidence="1">Uncharacterized protein</fullName>
    </submittedName>
</protein>
<name>A0ABS2TRC7_9ACTN</name>